<sequence>MPFPLETDRLTIAPLAHTHAEAFVAYRRDPEVARYQSWGTDYSLDDATRLIDGQHDGRLPMPGHWLQLAVQDRRSAELLGDLALHRSPDQPDTFEIGMTLAPAAQHRGIAFEAVEALLEFVFEQEHAHRVTAFCDSRNAPVARLLTRLGFRHESTAVEADWFKDEWTTLEGYALLAREREAAAL</sequence>
<dbReference type="AlphaFoldDB" id="A0A495IEU8"/>
<reference evidence="2 3" key="1">
    <citation type="submission" date="2018-10" db="EMBL/GenBank/DDBJ databases">
        <title>Sequencing the genomes of 1000 actinobacteria strains.</title>
        <authorList>
            <person name="Klenk H.-P."/>
        </authorList>
    </citation>
    <scope>NUCLEOTIDE SEQUENCE [LARGE SCALE GENOMIC DNA]</scope>
    <source>
        <strain evidence="2 3">DSM 17894</strain>
    </source>
</reference>
<organism evidence="2 3">
    <name type="scientific">Frondihabitans australicus</name>
    <dbReference type="NCBI Taxonomy" id="386892"/>
    <lineage>
        <taxon>Bacteria</taxon>
        <taxon>Bacillati</taxon>
        <taxon>Actinomycetota</taxon>
        <taxon>Actinomycetes</taxon>
        <taxon>Micrococcales</taxon>
        <taxon>Microbacteriaceae</taxon>
        <taxon>Frondihabitans</taxon>
    </lineage>
</organism>
<gene>
    <name evidence="2" type="ORF">C8E83_1643</name>
</gene>
<evidence type="ECO:0000313" key="3">
    <source>
        <dbReference type="Proteomes" id="UP000280008"/>
    </source>
</evidence>
<dbReference type="EMBL" id="RBKS01000001">
    <property type="protein sequence ID" value="RKR74524.1"/>
    <property type="molecule type" value="Genomic_DNA"/>
</dbReference>
<dbReference type="PROSITE" id="PS51186">
    <property type="entry name" value="GNAT"/>
    <property type="match status" value="1"/>
</dbReference>
<comment type="caution">
    <text evidence="2">The sequence shown here is derived from an EMBL/GenBank/DDBJ whole genome shotgun (WGS) entry which is preliminary data.</text>
</comment>
<dbReference type="InterPro" id="IPR000182">
    <property type="entry name" value="GNAT_dom"/>
</dbReference>
<name>A0A495IEU8_9MICO</name>
<dbReference type="OrthoDB" id="9132139at2"/>
<dbReference type="Pfam" id="PF13302">
    <property type="entry name" value="Acetyltransf_3"/>
    <property type="match status" value="1"/>
</dbReference>
<dbReference type="InterPro" id="IPR016181">
    <property type="entry name" value="Acyl_CoA_acyltransferase"/>
</dbReference>
<dbReference type="Gene3D" id="3.40.630.30">
    <property type="match status" value="1"/>
</dbReference>
<dbReference type="PANTHER" id="PTHR43792">
    <property type="entry name" value="GNAT FAMILY, PUTATIVE (AFU_ORTHOLOGUE AFUA_3G00765)-RELATED-RELATED"/>
    <property type="match status" value="1"/>
</dbReference>
<dbReference type="InterPro" id="IPR051531">
    <property type="entry name" value="N-acetyltransferase"/>
</dbReference>
<dbReference type="SUPFAM" id="SSF55729">
    <property type="entry name" value="Acyl-CoA N-acyltransferases (Nat)"/>
    <property type="match status" value="1"/>
</dbReference>
<evidence type="ECO:0000259" key="1">
    <source>
        <dbReference type="PROSITE" id="PS51186"/>
    </source>
</evidence>
<dbReference type="RefSeq" id="WP_121369275.1">
    <property type="nucleotide sequence ID" value="NZ_RBKS01000001.1"/>
</dbReference>
<dbReference type="GO" id="GO:0016747">
    <property type="term" value="F:acyltransferase activity, transferring groups other than amino-acyl groups"/>
    <property type="evidence" value="ECO:0007669"/>
    <property type="project" value="InterPro"/>
</dbReference>
<keyword evidence="2" id="KW-0808">Transferase</keyword>
<evidence type="ECO:0000313" key="2">
    <source>
        <dbReference type="EMBL" id="RKR74524.1"/>
    </source>
</evidence>
<dbReference type="Proteomes" id="UP000280008">
    <property type="component" value="Unassembled WGS sequence"/>
</dbReference>
<dbReference type="PANTHER" id="PTHR43792:SF1">
    <property type="entry name" value="N-ACETYLTRANSFERASE DOMAIN-CONTAINING PROTEIN"/>
    <property type="match status" value="1"/>
</dbReference>
<keyword evidence="3" id="KW-1185">Reference proteome</keyword>
<accession>A0A495IEU8</accession>
<feature type="domain" description="N-acetyltransferase" evidence="1">
    <location>
        <begin position="10"/>
        <end position="175"/>
    </location>
</feature>
<proteinExistence type="predicted"/>
<protein>
    <submittedName>
        <fullName evidence="2">RimJ/RimL family protein N-acetyltransferase</fullName>
    </submittedName>
</protein>